<keyword evidence="2" id="KW-1185">Reference proteome</keyword>
<comment type="caution">
    <text evidence="1">The sequence shown here is derived from an EMBL/GenBank/DDBJ whole genome shotgun (WGS) entry which is preliminary data.</text>
</comment>
<protein>
    <submittedName>
        <fullName evidence="1">Uncharacterized protein</fullName>
    </submittedName>
</protein>
<proteinExistence type="predicted"/>
<dbReference type="EMBL" id="CAKLCB010000010">
    <property type="protein sequence ID" value="CAH0513307.1"/>
    <property type="molecule type" value="Genomic_DNA"/>
</dbReference>
<sequence length="160" mass="17828">MIFADDHFDERLRGQAKGLKVVLEERELWEAEVPAYADIGGQRFLTPIEAVDQGNPYTSTSDKQRLPIYPEAVEQGFPRTQTSVEQWYPITTEAIEQELPYTTSKAVDYGLPPLIDKNARTVGPYVTYMVVTGPTSLARGMSFSSDSDVLASSNSSRCKE</sequence>
<organism evidence="1 2">
    <name type="scientific">Peronospora belbahrii</name>
    <dbReference type="NCBI Taxonomy" id="622444"/>
    <lineage>
        <taxon>Eukaryota</taxon>
        <taxon>Sar</taxon>
        <taxon>Stramenopiles</taxon>
        <taxon>Oomycota</taxon>
        <taxon>Peronosporomycetes</taxon>
        <taxon>Peronosporales</taxon>
        <taxon>Peronosporaceae</taxon>
        <taxon>Peronospora</taxon>
    </lineage>
</organism>
<gene>
    <name evidence="1" type="ORF">PBS001_LOCUS122</name>
</gene>
<evidence type="ECO:0000313" key="2">
    <source>
        <dbReference type="Proteomes" id="UP001158986"/>
    </source>
</evidence>
<name>A0ABN8CJS2_9STRA</name>
<evidence type="ECO:0000313" key="1">
    <source>
        <dbReference type="EMBL" id="CAH0513307.1"/>
    </source>
</evidence>
<reference evidence="1 2" key="1">
    <citation type="submission" date="2021-11" db="EMBL/GenBank/DDBJ databases">
        <authorList>
            <person name="Islam A."/>
            <person name="Islam S."/>
            <person name="Flora M.S."/>
            <person name="Rahman M."/>
            <person name="Ziaur R.M."/>
            <person name="Epstein J.H."/>
            <person name="Hassan M."/>
            <person name="Klassen M."/>
            <person name="Woodard K."/>
            <person name="Webb A."/>
            <person name="Webby R.J."/>
            <person name="El Zowalaty M.E."/>
        </authorList>
    </citation>
    <scope>NUCLEOTIDE SEQUENCE [LARGE SCALE GENOMIC DNA]</scope>
    <source>
        <strain evidence="1">Pbs1</strain>
    </source>
</reference>
<accession>A0ABN8CJS2</accession>
<dbReference type="Proteomes" id="UP001158986">
    <property type="component" value="Unassembled WGS sequence"/>
</dbReference>